<gene>
    <name evidence="4" type="ORF">SASPL_107167</name>
</gene>
<dbReference type="Gene3D" id="3.40.47.10">
    <property type="match status" value="1"/>
</dbReference>
<dbReference type="GO" id="GO:0009922">
    <property type="term" value="F:fatty acid elongase activity"/>
    <property type="evidence" value="ECO:0007669"/>
    <property type="project" value="UniProtKB-EC"/>
</dbReference>
<dbReference type="InterPro" id="IPR016039">
    <property type="entry name" value="Thiolase-like"/>
</dbReference>
<accession>A0A8X8YAW0</accession>
<comment type="catalytic activity">
    <reaction evidence="2">
        <text>a very-long-chain acyl-CoA + malonyl-CoA + H(+) = a very-long-chain 3-oxoacyl-CoA + CO2 + CoA</text>
        <dbReference type="Rhea" id="RHEA:32727"/>
        <dbReference type="ChEBI" id="CHEBI:15378"/>
        <dbReference type="ChEBI" id="CHEBI:16526"/>
        <dbReference type="ChEBI" id="CHEBI:57287"/>
        <dbReference type="ChEBI" id="CHEBI:57384"/>
        <dbReference type="ChEBI" id="CHEBI:90725"/>
        <dbReference type="ChEBI" id="CHEBI:90736"/>
        <dbReference type="EC" id="2.3.1.199"/>
    </reaction>
</comment>
<organism evidence="4">
    <name type="scientific">Salvia splendens</name>
    <name type="common">Scarlet sage</name>
    <dbReference type="NCBI Taxonomy" id="180675"/>
    <lineage>
        <taxon>Eukaryota</taxon>
        <taxon>Viridiplantae</taxon>
        <taxon>Streptophyta</taxon>
        <taxon>Embryophyta</taxon>
        <taxon>Tracheophyta</taxon>
        <taxon>Spermatophyta</taxon>
        <taxon>Magnoliopsida</taxon>
        <taxon>eudicotyledons</taxon>
        <taxon>Gunneridae</taxon>
        <taxon>Pentapetalae</taxon>
        <taxon>asterids</taxon>
        <taxon>lamiids</taxon>
        <taxon>Lamiales</taxon>
        <taxon>Lamiaceae</taxon>
        <taxon>Nepetoideae</taxon>
        <taxon>Mentheae</taxon>
        <taxon>Salviinae</taxon>
        <taxon>Salvia</taxon>
        <taxon>Salvia subgen. Calosphace</taxon>
        <taxon>core Calosphace</taxon>
    </lineage>
</organism>
<keyword evidence="1" id="KW-0012">Acyltransferase</keyword>
<evidence type="ECO:0000256" key="2">
    <source>
        <dbReference type="ARBA" id="ARBA00047375"/>
    </source>
</evidence>
<dbReference type="GO" id="GO:0016020">
    <property type="term" value="C:membrane"/>
    <property type="evidence" value="ECO:0007669"/>
    <property type="project" value="InterPro"/>
</dbReference>
<feature type="domain" description="FAE" evidence="3">
    <location>
        <begin position="2"/>
        <end position="116"/>
    </location>
</feature>
<comment type="caution">
    <text evidence="4">The sequence shown here is derived from an EMBL/GenBank/DDBJ whole genome shotgun (WGS) entry which is preliminary data.</text>
</comment>
<dbReference type="EMBL" id="PNBA02000003">
    <property type="protein sequence ID" value="KAG6429128.1"/>
    <property type="molecule type" value="Genomic_DNA"/>
</dbReference>
<dbReference type="PANTHER" id="PTHR31561">
    <property type="entry name" value="3-KETOACYL-COA SYNTHASE"/>
    <property type="match status" value="1"/>
</dbReference>
<sequence length="153" mass="16899">MVSTENLTSAVYTKVILNCLFRSGGSAVLFSNKPSHRRRSNYELLHAVHTHTASSDVAYNCIFKEEDSDNTTGITVTRNLLIAATSAIEHNLAKLGFLILPLLEKLLVAINLMKMKPYIPKSSDVRSILFLTWAGCEEKLGAEPYSMWVLGGP</sequence>
<reference evidence="4" key="1">
    <citation type="submission" date="2018-01" db="EMBL/GenBank/DDBJ databases">
        <authorList>
            <person name="Mao J.F."/>
        </authorList>
    </citation>
    <scope>NUCLEOTIDE SEQUENCE</scope>
    <source>
        <strain evidence="4">Huo1</strain>
        <tissue evidence="4">Leaf</tissue>
    </source>
</reference>
<dbReference type="GO" id="GO:0006633">
    <property type="term" value="P:fatty acid biosynthetic process"/>
    <property type="evidence" value="ECO:0007669"/>
    <property type="project" value="InterPro"/>
</dbReference>
<dbReference type="Proteomes" id="UP000298416">
    <property type="component" value="Unassembled WGS sequence"/>
</dbReference>
<dbReference type="AlphaFoldDB" id="A0A8X8YAW0"/>
<evidence type="ECO:0000256" key="1">
    <source>
        <dbReference type="ARBA" id="ARBA00023315"/>
    </source>
</evidence>
<dbReference type="Pfam" id="PF08392">
    <property type="entry name" value="FAE1_CUT1_RppA"/>
    <property type="match status" value="1"/>
</dbReference>
<keyword evidence="1" id="KW-0808">Transferase</keyword>
<proteinExistence type="predicted"/>
<dbReference type="OrthoDB" id="1929806at2759"/>
<reference evidence="4" key="2">
    <citation type="submission" date="2020-08" db="EMBL/GenBank/DDBJ databases">
        <title>Plant Genome Project.</title>
        <authorList>
            <person name="Zhang R.-G."/>
        </authorList>
    </citation>
    <scope>NUCLEOTIDE SEQUENCE</scope>
    <source>
        <strain evidence="4">Huo1</strain>
        <tissue evidence="4">Leaf</tissue>
    </source>
</reference>
<evidence type="ECO:0000259" key="3">
    <source>
        <dbReference type="Pfam" id="PF08392"/>
    </source>
</evidence>
<dbReference type="InterPro" id="IPR012392">
    <property type="entry name" value="3-ktacl-CoA_syn"/>
</dbReference>
<evidence type="ECO:0000313" key="4">
    <source>
        <dbReference type="EMBL" id="KAG6429128.1"/>
    </source>
</evidence>
<protein>
    <recommendedName>
        <fullName evidence="3">FAE domain-containing protein</fullName>
    </recommendedName>
</protein>
<evidence type="ECO:0000313" key="5">
    <source>
        <dbReference type="Proteomes" id="UP000298416"/>
    </source>
</evidence>
<dbReference type="InterPro" id="IPR013601">
    <property type="entry name" value="FAE1_typ3_polyketide_synth"/>
</dbReference>
<keyword evidence="5" id="KW-1185">Reference proteome</keyword>
<name>A0A8X8YAW0_SALSN</name>